<dbReference type="GO" id="GO:0038023">
    <property type="term" value="F:signaling receptor activity"/>
    <property type="evidence" value="ECO:0007669"/>
    <property type="project" value="InterPro"/>
</dbReference>
<keyword evidence="4 14" id="KW-1134">Transmembrane beta strand</keyword>
<dbReference type="Pfam" id="PF07715">
    <property type="entry name" value="Plug"/>
    <property type="match status" value="1"/>
</dbReference>
<dbReference type="InterPro" id="IPR012910">
    <property type="entry name" value="Plug_dom"/>
</dbReference>
<keyword evidence="6 14" id="KW-0812">Transmembrane</keyword>
<evidence type="ECO:0000313" key="20">
    <source>
        <dbReference type="Proteomes" id="UP001148482"/>
    </source>
</evidence>
<evidence type="ECO:0000256" key="5">
    <source>
        <dbReference type="ARBA" id="ARBA00022496"/>
    </source>
</evidence>
<comment type="subcellular location">
    <subcellularLocation>
        <location evidence="1 14">Cell outer membrane</location>
        <topology evidence="1 14">Multi-pass membrane protein</topology>
    </subcellularLocation>
</comment>
<evidence type="ECO:0000256" key="15">
    <source>
        <dbReference type="RuleBase" id="RU003357"/>
    </source>
</evidence>
<dbReference type="InterPro" id="IPR036942">
    <property type="entry name" value="Beta-barrel_TonB_sf"/>
</dbReference>
<proteinExistence type="inferred from homology"/>
<evidence type="ECO:0000256" key="6">
    <source>
        <dbReference type="ARBA" id="ARBA00022692"/>
    </source>
</evidence>
<dbReference type="RefSeq" id="WP_266069367.1">
    <property type="nucleotide sequence ID" value="NZ_JAPJDA010000011.1"/>
</dbReference>
<dbReference type="EMBL" id="JAPJDA010000011">
    <property type="protein sequence ID" value="MCX2838112.1"/>
    <property type="molecule type" value="Genomic_DNA"/>
</dbReference>
<dbReference type="Pfam" id="PF00593">
    <property type="entry name" value="TonB_dep_Rec_b-barrel"/>
    <property type="match status" value="1"/>
</dbReference>
<evidence type="ECO:0000256" key="10">
    <source>
        <dbReference type="ARBA" id="ARBA00023077"/>
    </source>
</evidence>
<dbReference type="Gene3D" id="2.170.130.10">
    <property type="entry name" value="TonB-dependent receptor, plug domain"/>
    <property type="match status" value="1"/>
</dbReference>
<evidence type="ECO:0000259" key="18">
    <source>
        <dbReference type="Pfam" id="PF07715"/>
    </source>
</evidence>
<sequence length="818" mass="90312">MHQKYYIMFLFMLMATIGFSQATGNIEGNVISSNGNPIANANVNVLGTSLGSETNRNGEFVIKAIPQGNYTLRVSYVGYENKDLAFSVQAGQTTEIPAVILRNNEEDLDEVIITGNANINSFARAKSQYVAKLPLKDIENPQVYNTITGELLEQQVITSFDDALKNAPGITKLWESTGRGSDGAGYFSIRGFAVQPTLVNGLPGLTNGSPDPANIESIEVIKGPSGTLYGSSLISYGGLINVVTKKPYDYFGGNISYTMGSFGMNRVTADVNMPLDEDGDVALRVNTAYRKQNSFQDLGFSESFFVAPSLSYKVNNRLSFLINTEFYTSESTNPAMLFLDRGAPLKATNMDELGYDPNRSYTSNDLTLKNPNYSLQGQMEYKLSDNWTSQTVFSRSSSKSLGYYSYLYETTRFYMGRTEVEGSVTNLDEGFVFTRYMNNQNSTTLTSDIQQNFIGDFKIGDLRNRMVVGLDYFNRETIDNSSGYIANGNVYIGDASLQNVNESVFGRFDPANYVRNNDSGLLSEASVNNLLSGVALNNSTITEEVYSAYISNVLNITPKISAMASLRIDQFEGENNSQTALSPKFGLVYQPILERVSVFVNYMDGFSNVDPREQGNPAEGATTTVSFDPERAKQLEVGTKLNLVKDRVSASLSYYDIKVSNIVMEDMDRPFYYVQEGEQYSRGFEASITATPVDGLNVIAGYSYNESELEESGLRPETAGPKNLANLWASYSFAGNLDGFGIGFGGNYAGENMIFNRNLGTFTLSSYTVLNAAVFYNAEKFSVNLKLNNLTNEEYYNGWSTINPQTPRNFAASFTYKF</sequence>
<dbReference type="GO" id="GO:0009279">
    <property type="term" value="C:cell outer membrane"/>
    <property type="evidence" value="ECO:0007669"/>
    <property type="project" value="UniProtKB-SubCell"/>
</dbReference>
<gene>
    <name evidence="19" type="ORF">OQ279_08085</name>
</gene>
<keyword evidence="11 14" id="KW-0472">Membrane</keyword>
<dbReference type="InterPro" id="IPR010917">
    <property type="entry name" value="TonB_rcpt_CS"/>
</dbReference>
<evidence type="ECO:0000256" key="13">
    <source>
        <dbReference type="ARBA" id="ARBA00023237"/>
    </source>
</evidence>
<dbReference type="NCBIfam" id="TIGR01783">
    <property type="entry name" value="TonB-siderophor"/>
    <property type="match status" value="1"/>
</dbReference>
<evidence type="ECO:0000256" key="9">
    <source>
        <dbReference type="ARBA" id="ARBA00023065"/>
    </source>
</evidence>
<evidence type="ECO:0000256" key="3">
    <source>
        <dbReference type="ARBA" id="ARBA00022448"/>
    </source>
</evidence>
<comment type="similarity">
    <text evidence="2 14 15">Belongs to the TonB-dependent receptor family.</text>
</comment>
<protein>
    <submittedName>
        <fullName evidence="19">TonB-dependent receptor</fullName>
    </submittedName>
</protein>
<evidence type="ECO:0000313" key="19">
    <source>
        <dbReference type="EMBL" id="MCX2838112.1"/>
    </source>
</evidence>
<dbReference type="InterPro" id="IPR010105">
    <property type="entry name" value="TonB_sidphr_rcpt"/>
</dbReference>
<dbReference type="InterPro" id="IPR037066">
    <property type="entry name" value="Plug_dom_sf"/>
</dbReference>
<evidence type="ECO:0000256" key="14">
    <source>
        <dbReference type="PROSITE-ProRule" id="PRU01360"/>
    </source>
</evidence>
<dbReference type="Gene3D" id="2.60.40.1120">
    <property type="entry name" value="Carboxypeptidase-like, regulatory domain"/>
    <property type="match status" value="1"/>
</dbReference>
<reference evidence="19" key="1">
    <citation type="submission" date="2022-11" db="EMBL/GenBank/DDBJ databases">
        <title>Salinimicrobium profundisediminis sp. nov., isolated from deep-sea sediment of the Mariana Trench.</title>
        <authorList>
            <person name="Fu H."/>
        </authorList>
    </citation>
    <scope>NUCLEOTIDE SEQUENCE</scope>
    <source>
        <strain evidence="19">MT39</strain>
    </source>
</reference>
<evidence type="ECO:0000256" key="7">
    <source>
        <dbReference type="ARBA" id="ARBA00022729"/>
    </source>
</evidence>
<keyword evidence="7 16" id="KW-0732">Signal</keyword>
<dbReference type="GO" id="GO:0015344">
    <property type="term" value="F:siderophore uptake transmembrane transporter activity"/>
    <property type="evidence" value="ECO:0007669"/>
    <property type="project" value="TreeGrafter"/>
</dbReference>
<keyword evidence="10 15" id="KW-0798">TonB box</keyword>
<dbReference type="SUPFAM" id="SSF56935">
    <property type="entry name" value="Porins"/>
    <property type="match status" value="1"/>
</dbReference>
<evidence type="ECO:0000256" key="12">
    <source>
        <dbReference type="ARBA" id="ARBA00023170"/>
    </source>
</evidence>
<dbReference type="PROSITE" id="PS01156">
    <property type="entry name" value="TONB_DEPENDENT_REC_2"/>
    <property type="match status" value="1"/>
</dbReference>
<feature type="domain" description="TonB-dependent receptor-like beta-barrel" evidence="17">
    <location>
        <begin position="343"/>
        <end position="790"/>
    </location>
</feature>
<dbReference type="PANTHER" id="PTHR32552:SF68">
    <property type="entry name" value="FERRICHROME OUTER MEMBRANE TRANSPORTER_PHAGE RECEPTOR"/>
    <property type="match status" value="1"/>
</dbReference>
<evidence type="ECO:0000256" key="1">
    <source>
        <dbReference type="ARBA" id="ARBA00004571"/>
    </source>
</evidence>
<evidence type="ECO:0000256" key="4">
    <source>
        <dbReference type="ARBA" id="ARBA00022452"/>
    </source>
</evidence>
<dbReference type="AlphaFoldDB" id="A0A9X3CWA3"/>
<feature type="chain" id="PRO_5040957478" evidence="16">
    <location>
        <begin position="23"/>
        <end position="818"/>
    </location>
</feature>
<evidence type="ECO:0000256" key="2">
    <source>
        <dbReference type="ARBA" id="ARBA00009810"/>
    </source>
</evidence>
<keyword evidence="8" id="KW-0408">Iron</keyword>
<accession>A0A9X3CWA3</accession>
<feature type="domain" description="TonB-dependent receptor plug" evidence="18">
    <location>
        <begin position="139"/>
        <end position="232"/>
    </location>
</feature>
<evidence type="ECO:0000259" key="17">
    <source>
        <dbReference type="Pfam" id="PF00593"/>
    </source>
</evidence>
<dbReference type="InterPro" id="IPR000531">
    <property type="entry name" value="Beta-barrel_TonB"/>
</dbReference>
<dbReference type="GO" id="GO:0015891">
    <property type="term" value="P:siderophore transport"/>
    <property type="evidence" value="ECO:0007669"/>
    <property type="project" value="InterPro"/>
</dbReference>
<keyword evidence="3 14" id="KW-0813">Transport</keyword>
<dbReference type="CDD" id="cd01347">
    <property type="entry name" value="ligand_gated_channel"/>
    <property type="match status" value="1"/>
</dbReference>
<organism evidence="19 20">
    <name type="scientific">Salinimicrobium profundisediminis</name>
    <dbReference type="NCBI Taxonomy" id="2994553"/>
    <lineage>
        <taxon>Bacteria</taxon>
        <taxon>Pseudomonadati</taxon>
        <taxon>Bacteroidota</taxon>
        <taxon>Flavobacteriia</taxon>
        <taxon>Flavobacteriales</taxon>
        <taxon>Flavobacteriaceae</taxon>
        <taxon>Salinimicrobium</taxon>
    </lineage>
</organism>
<keyword evidence="9" id="KW-0406">Ion transport</keyword>
<dbReference type="PANTHER" id="PTHR32552">
    <property type="entry name" value="FERRICHROME IRON RECEPTOR-RELATED"/>
    <property type="match status" value="1"/>
</dbReference>
<dbReference type="InterPro" id="IPR008969">
    <property type="entry name" value="CarboxyPept-like_regulatory"/>
</dbReference>
<evidence type="ECO:0000256" key="8">
    <source>
        <dbReference type="ARBA" id="ARBA00023004"/>
    </source>
</evidence>
<name>A0A9X3CWA3_9FLAO</name>
<keyword evidence="20" id="KW-1185">Reference proteome</keyword>
<dbReference type="PROSITE" id="PS52016">
    <property type="entry name" value="TONB_DEPENDENT_REC_3"/>
    <property type="match status" value="1"/>
</dbReference>
<keyword evidence="5" id="KW-0410">Iron transport</keyword>
<keyword evidence="13 14" id="KW-0998">Cell outer membrane</keyword>
<comment type="caution">
    <text evidence="19">The sequence shown here is derived from an EMBL/GenBank/DDBJ whole genome shotgun (WGS) entry which is preliminary data.</text>
</comment>
<dbReference type="SUPFAM" id="SSF49464">
    <property type="entry name" value="Carboxypeptidase regulatory domain-like"/>
    <property type="match status" value="1"/>
</dbReference>
<dbReference type="Proteomes" id="UP001148482">
    <property type="component" value="Unassembled WGS sequence"/>
</dbReference>
<keyword evidence="12 19" id="KW-0675">Receptor</keyword>
<evidence type="ECO:0000256" key="16">
    <source>
        <dbReference type="SAM" id="SignalP"/>
    </source>
</evidence>
<dbReference type="Gene3D" id="2.40.170.20">
    <property type="entry name" value="TonB-dependent receptor, beta-barrel domain"/>
    <property type="match status" value="1"/>
</dbReference>
<dbReference type="InterPro" id="IPR039426">
    <property type="entry name" value="TonB-dep_rcpt-like"/>
</dbReference>
<dbReference type="Pfam" id="PF13715">
    <property type="entry name" value="CarbopepD_reg_2"/>
    <property type="match status" value="1"/>
</dbReference>
<evidence type="ECO:0000256" key="11">
    <source>
        <dbReference type="ARBA" id="ARBA00023136"/>
    </source>
</evidence>
<feature type="signal peptide" evidence="16">
    <location>
        <begin position="1"/>
        <end position="22"/>
    </location>
</feature>